<dbReference type="InterPro" id="IPR018316">
    <property type="entry name" value="Tubulin/FtsZ_2-layer-sand-dom"/>
</dbReference>
<dbReference type="GO" id="GO:0032153">
    <property type="term" value="C:cell division site"/>
    <property type="evidence" value="ECO:0007669"/>
    <property type="project" value="TreeGrafter"/>
</dbReference>
<proteinExistence type="predicted"/>
<name>X1HPM3_9ZZZZ</name>
<feature type="domain" description="Tubulin/FtsZ 2-layer sandwich" evidence="4">
    <location>
        <begin position="1"/>
        <end position="113"/>
    </location>
</feature>
<comment type="caution">
    <text evidence="5">The sequence shown here is derived from an EMBL/GenBank/DDBJ whole genome shotgun (WGS) entry which is preliminary data.</text>
</comment>
<feature type="non-terminal residue" evidence="5">
    <location>
        <position position="1"/>
    </location>
</feature>
<dbReference type="GO" id="GO:0003924">
    <property type="term" value="F:GTPase activity"/>
    <property type="evidence" value="ECO:0007669"/>
    <property type="project" value="InterPro"/>
</dbReference>
<dbReference type="Pfam" id="PF12327">
    <property type="entry name" value="FtsZ_C"/>
    <property type="match status" value="1"/>
</dbReference>
<organism evidence="5">
    <name type="scientific">marine sediment metagenome</name>
    <dbReference type="NCBI Taxonomy" id="412755"/>
    <lineage>
        <taxon>unclassified sequences</taxon>
        <taxon>metagenomes</taxon>
        <taxon>ecological metagenomes</taxon>
    </lineage>
</organism>
<feature type="compositionally biased region" description="Pro residues" evidence="3">
    <location>
        <begin position="127"/>
        <end position="141"/>
    </location>
</feature>
<evidence type="ECO:0000259" key="4">
    <source>
        <dbReference type="SMART" id="SM00865"/>
    </source>
</evidence>
<evidence type="ECO:0000313" key="5">
    <source>
        <dbReference type="EMBL" id="GAH72091.1"/>
    </source>
</evidence>
<dbReference type="Gene3D" id="3.30.1330.20">
    <property type="entry name" value="Tubulin/FtsZ, C-terminal domain"/>
    <property type="match status" value="1"/>
</dbReference>
<dbReference type="AlphaFoldDB" id="X1HPM3"/>
<dbReference type="PANTHER" id="PTHR30314">
    <property type="entry name" value="CELL DIVISION PROTEIN FTSZ-RELATED"/>
    <property type="match status" value="1"/>
</dbReference>
<accession>X1HPM3</accession>
<evidence type="ECO:0000256" key="3">
    <source>
        <dbReference type="SAM" id="MobiDB-lite"/>
    </source>
</evidence>
<gene>
    <name evidence="5" type="ORF">S03H2_49396</name>
</gene>
<keyword evidence="1" id="KW-0547">Nucleotide-binding</keyword>
<dbReference type="EMBL" id="BARU01031210">
    <property type="protein sequence ID" value="GAH72091.1"/>
    <property type="molecule type" value="Genomic_DNA"/>
</dbReference>
<keyword evidence="2" id="KW-0342">GTP-binding</keyword>
<sequence length="191" mass="20042">ADVKTIMSEAGTALIGIGVNSGDDRARRAAEAAISSPLLEVSIEGAKGILLNVTGGPQMSLSEVNTAAEVARQAAAEDANIIFGTVVDESMGDEIRVTVVATAFTPGAAKPRPAEAQVRPIIKPKQDPAPPAAEETPPTPEPAAVKESIPKTPGELPLSAPQREEKKKPVAESIDELDLPPFLRKREKREE</sequence>
<dbReference type="GO" id="GO:0005525">
    <property type="term" value="F:GTP binding"/>
    <property type="evidence" value="ECO:0007669"/>
    <property type="project" value="UniProtKB-KW"/>
</dbReference>
<dbReference type="PANTHER" id="PTHR30314:SF3">
    <property type="entry name" value="MITOCHONDRIAL DIVISION PROTEIN FSZA"/>
    <property type="match status" value="1"/>
</dbReference>
<protein>
    <recommendedName>
        <fullName evidence="4">Tubulin/FtsZ 2-layer sandwich domain-containing protein</fullName>
    </recommendedName>
</protein>
<dbReference type="GO" id="GO:0051301">
    <property type="term" value="P:cell division"/>
    <property type="evidence" value="ECO:0007669"/>
    <property type="project" value="TreeGrafter"/>
</dbReference>
<dbReference type="GO" id="GO:0005737">
    <property type="term" value="C:cytoplasm"/>
    <property type="evidence" value="ECO:0007669"/>
    <property type="project" value="TreeGrafter"/>
</dbReference>
<dbReference type="InterPro" id="IPR024757">
    <property type="entry name" value="FtsZ_C"/>
</dbReference>
<dbReference type="InterPro" id="IPR037103">
    <property type="entry name" value="Tubulin/FtsZ-like_C"/>
</dbReference>
<dbReference type="InterPro" id="IPR008280">
    <property type="entry name" value="Tub_FtsZ_C"/>
</dbReference>
<dbReference type="SUPFAM" id="SSF55307">
    <property type="entry name" value="Tubulin C-terminal domain-like"/>
    <property type="match status" value="1"/>
</dbReference>
<dbReference type="SMART" id="SM00865">
    <property type="entry name" value="Tubulin_C"/>
    <property type="match status" value="1"/>
</dbReference>
<reference evidence="5" key="1">
    <citation type="journal article" date="2014" name="Front. Microbiol.">
        <title>High frequency of phylogenetically diverse reductive dehalogenase-homologous genes in deep subseafloor sedimentary metagenomes.</title>
        <authorList>
            <person name="Kawai M."/>
            <person name="Futagami T."/>
            <person name="Toyoda A."/>
            <person name="Takaki Y."/>
            <person name="Nishi S."/>
            <person name="Hori S."/>
            <person name="Arai W."/>
            <person name="Tsubouchi T."/>
            <person name="Morono Y."/>
            <person name="Uchiyama I."/>
            <person name="Ito T."/>
            <person name="Fujiyama A."/>
            <person name="Inagaki F."/>
            <person name="Takami H."/>
        </authorList>
    </citation>
    <scope>NUCLEOTIDE SEQUENCE</scope>
    <source>
        <strain evidence="5">Expedition CK06-06</strain>
    </source>
</reference>
<evidence type="ECO:0000256" key="2">
    <source>
        <dbReference type="ARBA" id="ARBA00023134"/>
    </source>
</evidence>
<dbReference type="InterPro" id="IPR045061">
    <property type="entry name" value="FtsZ/CetZ"/>
</dbReference>
<evidence type="ECO:0000256" key="1">
    <source>
        <dbReference type="ARBA" id="ARBA00022741"/>
    </source>
</evidence>
<feature type="region of interest" description="Disordered" evidence="3">
    <location>
        <begin position="108"/>
        <end position="191"/>
    </location>
</feature>